<dbReference type="FunFam" id="1.20.58.530:FF:000005">
    <property type="entry name" value="unconventional myosin-IXa isoform X1"/>
    <property type="match status" value="1"/>
</dbReference>
<dbReference type="FunFam" id="3.40.850.10:FF:000008">
    <property type="entry name" value="Putative unconventional myosin-IXa"/>
    <property type="match status" value="1"/>
</dbReference>
<dbReference type="Gene3D" id="6.20.240.20">
    <property type="match status" value="1"/>
</dbReference>
<evidence type="ECO:0000256" key="7">
    <source>
        <dbReference type="ARBA" id="ARBA00022771"/>
    </source>
</evidence>
<dbReference type="PRINTS" id="PR00193">
    <property type="entry name" value="MYOSINHEAVY"/>
</dbReference>
<dbReference type="EMBL" id="QNUK01000037">
    <property type="protein sequence ID" value="KAF5906091.1"/>
    <property type="molecule type" value="Genomic_DNA"/>
</dbReference>
<dbReference type="PROSITE" id="PS00479">
    <property type="entry name" value="ZF_DAG_PE_1"/>
    <property type="match status" value="1"/>
</dbReference>
<comment type="caution">
    <text evidence="14">Lacks conserved residue(s) required for the propagation of feature annotation.</text>
</comment>
<keyword evidence="21" id="KW-1185">Reference proteome</keyword>
<evidence type="ECO:0000256" key="5">
    <source>
        <dbReference type="ARBA" id="ARBA00022723"/>
    </source>
</evidence>
<sequence>AFGNAKTAHNNNSSRFGKFIQVNYQESGTVRGAYVEKYLLEKSRLVYQEHNERNYHVFYYLLAGASEEERTAFHLLKPEEYHYLSQMTKKPQKLHWDNYYESELDCFTVEGEDLKHDFERLQLAMEMVGFLPATRKQIFSLLSAILHLGNIRYKKKTYRDDSIDICNPNVLPIVSELLEVKEEMLFEALTTRKTVTVGEKLIVPYKLAEAGTVRDSMAKSLYSALFDWIVFRINHALLNHRELEESAKILSIGVLDIFGFEDYENNSFEQFCINFANERLQHYFNQHIFKLEQEEYRAEGITWHNIDYIDNTGCINLISKKPTALLHLLDEECNFPQATNQTLLDKFKRQHEGNSYIEFPAVMEPAFIIRHYAGKVKYGVKDFREKNTDHMRPDIVALLKSSRNAFIGGLIGIDPVATFRWAVLRAYCRAVVAFREAGRRHTEKKTGHDAATPCAVLKSVDSFSFLHHPVHQRSLEILQRCKEEKYSVSRRTPRTPLSDLQGSNNERSYRESRNGRSGRQSRLSSSGPIADEDGIFINSTSSKLLERAHGILMRNKNYKMKPSLPKHLLDVKSLKYLSKLTLHDRITKSLLHLHKKKKPPSISAQFQASLNKLMETLGQSEPYFVKCIRSNAEKLPLRFNDALVLRQLRYTGMLETVRIRQSGYSIKYTFQEFIRHFHVMLPEDLEATQEDIRSYICQTDLAPDGFQVGRTMVFMREVARQRLQDLLHQEVLQRIVNLQRRFRAVRERKIFLRMKHATCLIQEWWRSIQVKHRDEQLKYDDNVRQGAAICIQSAWRGFQEHRRFLMWKEAVLVIQRNWRLCWYRRGQAAVVIQAAWRSYKTREQYLHQRHIIILFQAACRGCLARRRFRELKEQKLKDTQLLNGQTSPSSPEEEKLKIMGLDVSTWEDRSFEERERSFQRLCEADAPQEELHQKGKQMQGEETEVQPQAQVVIRERARPFDDSSTGLKTRAKRESRRMRELEQAKFSLELLKVRSTGGTSPSEDRRWSVEFPSDGALSPQDTPDSQSSKGSFELVSMDDYAKEKPSCDEVGDLNSSFSAPPLDEVLPSSPKLAPPPEPAILKAESDNLPALSKLENSLPTFYVPPQENNSVLSKPVKDGKPLSHRPVVVVISMQKDSLPDALSDLKQPDVRDSSVQTSEPPSPVHGERTTRSMLERLEKLNEAKQERQKHQQEQNEREMMEQIRQQKEILEKQRKDFAHFERETFEKQRGEALQRIEQSRQERSRKASDRSVPIAQPEPDLISLQTKDKQGTPSKARERPKGKQNVSDGWAPKLTLDSHQGAPKEAQKKPPTSSVSINMSERRGDIFFSPKDKVSFSPFEKENTAKSAGVQKDARTSDIKSPKPLKGREVARPGHKKARMARTRSDFLTRGSNPPGEGESEEEEYDETPLSLGPPLPKQDSEGGTLDACHSDSEMPSTFLGEQKRMMHKAMSSGDLGKGDSLRKISHGDGRVRGKMKFWGKTKQGEKKTSRDRLLYAGESLDGDYPDTALLMAEGESLSSPNSPEFSSMPEFKENKEPSPKVKRRRSVKISSAALEPAQWQNDALQILTCANDYKSMNEFLMKKIADLDTEDSKKDTMVDVVFKKALKEFRMNIFNSYTTALTMDDGKSIRYKDLHALFEQILEKTMRQEQRDWSESPVRVWVNTFKVFLDEFMTEYKPLDSSMNKVIKPDRKKRRKKDIDIVEEHNGHIFKSTQYSIPTYCEFCSSLIWMMDRACVCKLCRYACHRKCCLKTISKCSKKYDPELSSRQFGVDVSRLTQDDRSVPLVVEKLINYIEMHGLYTEGIYRKSGSANKIKELKQGLDTDVSSTNLDDYNIHVIASVFKQWLRDLPNPLMTFELYEEFLRATGLQEKKEVVRGVYSVIDQLSRTHLNTLERLIFHLVRIALQEETNRMSANALAIVFAPCILRCPDTIDPLQSVQDISKTTACVELIIYEQMNKYKARLKDINTLEFAENKAKSRLTFIRRSMGKGRPRKLGYQSPSPPVSPRSPSAPEVTEESGDEDTIRDADETEQQQVAMQQEERVLTEQIESLQKEKEELTYEMLSLEPRASDDETLESEASIGTADSSENLNIDSEGAVSDIS</sequence>
<keyword evidence="11 14" id="KW-0518">Myosin</keyword>
<dbReference type="InterPro" id="IPR046349">
    <property type="entry name" value="C1-like_sf"/>
</dbReference>
<keyword evidence="4" id="KW-0963">Cytoplasm</keyword>
<dbReference type="CDD" id="cd20883">
    <property type="entry name" value="C1_Myosin-IXa"/>
    <property type="match status" value="1"/>
</dbReference>
<dbReference type="GO" id="GO:0005884">
    <property type="term" value="C:actin filament"/>
    <property type="evidence" value="ECO:0007669"/>
    <property type="project" value="TreeGrafter"/>
</dbReference>
<feature type="region of interest" description="Disordered" evidence="16">
    <location>
        <begin position="1139"/>
        <end position="1468"/>
    </location>
</feature>
<feature type="coiled-coil region" evidence="15">
    <location>
        <begin position="2035"/>
        <end position="2062"/>
    </location>
</feature>
<feature type="non-terminal residue" evidence="20">
    <location>
        <position position="1"/>
    </location>
</feature>
<keyword evidence="7" id="KW-0863">Zinc-finger</keyword>
<dbReference type="SMART" id="SM00242">
    <property type="entry name" value="MYSc"/>
    <property type="match status" value="1"/>
</dbReference>
<feature type="region of interest" description="Disordered" evidence="16">
    <location>
        <begin position="1991"/>
        <end position="2025"/>
    </location>
</feature>
<dbReference type="SMART" id="SM00109">
    <property type="entry name" value="C1"/>
    <property type="match status" value="1"/>
</dbReference>
<evidence type="ECO:0000256" key="9">
    <source>
        <dbReference type="ARBA" id="ARBA00022840"/>
    </source>
</evidence>
<feature type="compositionally biased region" description="Basic and acidic residues" evidence="16">
    <location>
        <begin position="1352"/>
        <end position="1372"/>
    </location>
</feature>
<evidence type="ECO:0000256" key="11">
    <source>
        <dbReference type="ARBA" id="ARBA00023123"/>
    </source>
</evidence>
<evidence type="ECO:0000256" key="10">
    <source>
        <dbReference type="ARBA" id="ARBA00023054"/>
    </source>
</evidence>
<dbReference type="Gene3D" id="1.20.5.190">
    <property type="match status" value="3"/>
</dbReference>
<dbReference type="SUPFAM" id="SSF52540">
    <property type="entry name" value="P-loop containing nucleoside triphosphate hydrolases"/>
    <property type="match status" value="1"/>
</dbReference>
<dbReference type="PROSITE" id="PS50238">
    <property type="entry name" value="RHOGAP"/>
    <property type="match status" value="1"/>
</dbReference>
<feature type="region of interest" description="Actin-binding" evidence="14">
    <location>
        <begin position="610"/>
        <end position="632"/>
    </location>
</feature>
<evidence type="ECO:0000259" key="19">
    <source>
        <dbReference type="PROSITE" id="PS51456"/>
    </source>
</evidence>
<keyword evidence="13" id="KW-0505">Motor protein</keyword>
<evidence type="ECO:0000256" key="1">
    <source>
        <dbReference type="ARBA" id="ARBA00004370"/>
    </source>
</evidence>
<feature type="non-terminal residue" evidence="20">
    <location>
        <position position="2103"/>
    </location>
</feature>
<keyword evidence="3" id="KW-0343">GTPase activation</keyword>
<evidence type="ECO:0000256" key="12">
    <source>
        <dbReference type="ARBA" id="ARBA00023136"/>
    </source>
</evidence>
<dbReference type="PANTHER" id="PTHR46184">
    <property type="entry name" value="UNCONVENTIONAL MYOSIN-IXB-LIKE PROTEIN"/>
    <property type="match status" value="1"/>
</dbReference>
<dbReference type="CDD" id="cd04377">
    <property type="entry name" value="RhoGAP_myosin_IX"/>
    <property type="match status" value="1"/>
</dbReference>
<protein>
    <submittedName>
        <fullName evidence="20">Unconventional myosin-IXa isoform X1</fullName>
    </submittedName>
</protein>
<feature type="compositionally biased region" description="Basic and acidic residues" evidence="16">
    <location>
        <begin position="1457"/>
        <end position="1468"/>
    </location>
</feature>
<comment type="similarity">
    <text evidence="14">Belongs to the TRAFAC class myosin-kinesin ATPase superfamily. Myosin family.</text>
</comment>
<keyword evidence="9" id="KW-0067">ATP-binding</keyword>
<evidence type="ECO:0000259" key="17">
    <source>
        <dbReference type="PROSITE" id="PS50081"/>
    </source>
</evidence>
<feature type="compositionally biased region" description="Basic and acidic residues" evidence="16">
    <location>
        <begin position="1320"/>
        <end position="1344"/>
    </location>
</feature>
<feature type="domain" description="Myosin motor" evidence="19">
    <location>
        <begin position="1"/>
        <end position="728"/>
    </location>
</feature>
<feature type="compositionally biased region" description="Polar residues" evidence="16">
    <location>
        <begin position="1310"/>
        <end position="1319"/>
    </location>
</feature>
<keyword evidence="8" id="KW-0862">Zinc</keyword>
<feature type="compositionally biased region" description="Basic and acidic residues" evidence="16">
    <location>
        <begin position="1531"/>
        <end position="1540"/>
    </location>
</feature>
<evidence type="ECO:0000256" key="15">
    <source>
        <dbReference type="SAM" id="Coils"/>
    </source>
</evidence>
<dbReference type="InterPro" id="IPR046990">
    <property type="entry name" value="RhoGAP_myosin_IX"/>
</dbReference>
<evidence type="ECO:0000313" key="20">
    <source>
        <dbReference type="EMBL" id="KAF5906091.1"/>
    </source>
</evidence>
<evidence type="ECO:0000256" key="16">
    <source>
        <dbReference type="SAM" id="MobiDB-lite"/>
    </source>
</evidence>
<feature type="region of interest" description="Disordered" evidence="16">
    <location>
        <begin position="2066"/>
        <end position="2103"/>
    </location>
</feature>
<dbReference type="OrthoDB" id="437889at2759"/>
<dbReference type="FunFam" id="1.20.58.530:FF:000009">
    <property type="entry name" value="unconventional myosin-IXb isoform X1"/>
    <property type="match status" value="1"/>
</dbReference>
<feature type="compositionally biased region" description="Polar residues" evidence="16">
    <location>
        <begin position="2084"/>
        <end position="2093"/>
    </location>
</feature>
<evidence type="ECO:0000256" key="4">
    <source>
        <dbReference type="ARBA" id="ARBA00022490"/>
    </source>
</evidence>
<dbReference type="Pfam" id="PF00612">
    <property type="entry name" value="IQ"/>
    <property type="match status" value="3"/>
</dbReference>
<dbReference type="SMART" id="SM00015">
    <property type="entry name" value="IQ"/>
    <property type="match status" value="4"/>
</dbReference>
<evidence type="ECO:0000259" key="18">
    <source>
        <dbReference type="PROSITE" id="PS50238"/>
    </source>
</evidence>
<dbReference type="InterPro" id="IPR001609">
    <property type="entry name" value="Myosin_head_motor_dom-like"/>
</dbReference>
<dbReference type="InterPro" id="IPR000048">
    <property type="entry name" value="IQ_motif_EF-hand-BS"/>
</dbReference>
<reference evidence="20" key="1">
    <citation type="submission" date="2020-07" db="EMBL/GenBank/DDBJ databases">
        <title>Clarias magur genome sequencing, assembly and annotation.</title>
        <authorList>
            <person name="Kushwaha B."/>
            <person name="Kumar R."/>
            <person name="Das P."/>
            <person name="Joshi C.G."/>
            <person name="Kumar D."/>
            <person name="Nagpure N.S."/>
            <person name="Pandey M."/>
            <person name="Agarwal S."/>
            <person name="Srivastava S."/>
            <person name="Singh M."/>
            <person name="Sahoo L."/>
            <person name="Jayasankar P."/>
            <person name="Meher P.K."/>
            <person name="Koringa P.G."/>
            <person name="Iquebal M.A."/>
            <person name="Das S.P."/>
            <person name="Bit A."/>
            <person name="Patnaik S."/>
            <person name="Patel N."/>
            <person name="Shah T.M."/>
            <person name="Hinsu A."/>
            <person name="Jena J.K."/>
        </authorList>
    </citation>
    <scope>NUCLEOTIDE SEQUENCE</scope>
    <source>
        <strain evidence="20">CIFAMagur01</strain>
        <tissue evidence="20">Testis</tissue>
    </source>
</reference>
<dbReference type="Gene3D" id="1.10.555.10">
    <property type="entry name" value="Rho GTPase activation protein"/>
    <property type="match status" value="1"/>
</dbReference>
<feature type="region of interest" description="Disordered" evidence="16">
    <location>
        <begin position="929"/>
        <end position="979"/>
    </location>
</feature>
<dbReference type="InterPro" id="IPR002219">
    <property type="entry name" value="PKC_DAG/PE"/>
</dbReference>
<dbReference type="Gene3D" id="3.30.60.20">
    <property type="match status" value="1"/>
</dbReference>
<evidence type="ECO:0000313" key="21">
    <source>
        <dbReference type="Proteomes" id="UP000727407"/>
    </source>
</evidence>
<feature type="domain" description="Rho-GAP" evidence="18">
    <location>
        <begin position="1772"/>
        <end position="1960"/>
    </location>
</feature>
<dbReference type="SMART" id="SM00324">
    <property type="entry name" value="RhoGAP"/>
    <property type="match status" value="1"/>
</dbReference>
<feature type="compositionally biased region" description="Low complexity" evidence="16">
    <location>
        <begin position="1516"/>
        <end position="1530"/>
    </location>
</feature>
<feature type="compositionally biased region" description="Basic and acidic residues" evidence="16">
    <location>
        <begin position="1165"/>
        <end position="1249"/>
    </location>
</feature>
<dbReference type="GO" id="GO:0045198">
    <property type="term" value="P:establishment of epithelial cell apical/basal polarity"/>
    <property type="evidence" value="ECO:0007669"/>
    <property type="project" value="TreeGrafter"/>
</dbReference>
<dbReference type="Pfam" id="PF00063">
    <property type="entry name" value="Myosin_head"/>
    <property type="match status" value="2"/>
</dbReference>
<dbReference type="FunFam" id="3.30.60.20:FF:000020">
    <property type="entry name" value="Putative unconventional myosin-IXa"/>
    <property type="match status" value="1"/>
</dbReference>
<evidence type="ECO:0000256" key="13">
    <source>
        <dbReference type="ARBA" id="ARBA00023175"/>
    </source>
</evidence>
<dbReference type="GO" id="GO:0035556">
    <property type="term" value="P:intracellular signal transduction"/>
    <property type="evidence" value="ECO:0007669"/>
    <property type="project" value="InterPro"/>
</dbReference>
<dbReference type="Proteomes" id="UP000727407">
    <property type="component" value="Unassembled WGS sequence"/>
</dbReference>
<dbReference type="PANTHER" id="PTHR46184:SF3">
    <property type="entry name" value="UNCONVENTIONAL MYOSIN-IXA"/>
    <property type="match status" value="1"/>
</dbReference>
<dbReference type="InterPro" id="IPR046987">
    <property type="entry name" value="Myo9"/>
</dbReference>
<dbReference type="GO" id="GO:0044295">
    <property type="term" value="C:axonal growth cone"/>
    <property type="evidence" value="ECO:0007669"/>
    <property type="project" value="TreeGrafter"/>
</dbReference>
<dbReference type="Gene3D" id="1.20.120.720">
    <property type="entry name" value="Myosin VI head, motor domain, U50 subdomain"/>
    <property type="match status" value="1"/>
</dbReference>
<keyword evidence="14" id="KW-0009">Actin-binding</keyword>
<dbReference type="GO" id="GO:0051015">
    <property type="term" value="F:actin filament binding"/>
    <property type="evidence" value="ECO:0007669"/>
    <property type="project" value="TreeGrafter"/>
</dbReference>
<accession>A0A8J4X8W9</accession>
<dbReference type="GO" id="GO:0005737">
    <property type="term" value="C:cytoplasm"/>
    <property type="evidence" value="ECO:0007669"/>
    <property type="project" value="UniProtKB-SubCell"/>
</dbReference>
<organism evidence="20 21">
    <name type="scientific">Clarias magur</name>
    <name type="common">Asian catfish</name>
    <name type="synonym">Macropteronotus magur</name>
    <dbReference type="NCBI Taxonomy" id="1594786"/>
    <lineage>
        <taxon>Eukaryota</taxon>
        <taxon>Metazoa</taxon>
        <taxon>Chordata</taxon>
        <taxon>Craniata</taxon>
        <taxon>Vertebrata</taxon>
        <taxon>Euteleostomi</taxon>
        <taxon>Actinopterygii</taxon>
        <taxon>Neopterygii</taxon>
        <taxon>Teleostei</taxon>
        <taxon>Ostariophysi</taxon>
        <taxon>Siluriformes</taxon>
        <taxon>Clariidae</taxon>
        <taxon>Clarias</taxon>
    </lineage>
</organism>
<dbReference type="InterPro" id="IPR027417">
    <property type="entry name" value="P-loop_NTPase"/>
</dbReference>
<name>A0A8J4X8W9_CLAMG</name>
<feature type="compositionally biased region" description="Basic and acidic residues" evidence="16">
    <location>
        <begin position="1266"/>
        <end position="1281"/>
    </location>
</feature>
<dbReference type="Pfam" id="PF00620">
    <property type="entry name" value="RhoGAP"/>
    <property type="match status" value="1"/>
</dbReference>
<comment type="subcellular location">
    <subcellularLocation>
        <location evidence="2">Cytoplasm</location>
    </subcellularLocation>
    <subcellularLocation>
        <location evidence="1">Membrane</location>
    </subcellularLocation>
</comment>
<evidence type="ECO:0000256" key="14">
    <source>
        <dbReference type="PROSITE-ProRule" id="PRU00782"/>
    </source>
</evidence>
<comment type="caution">
    <text evidence="20">The sequence shown here is derived from an EMBL/GenBank/DDBJ whole genome shotgun (WGS) entry which is preliminary data.</text>
</comment>
<keyword evidence="12" id="KW-0472">Membrane</keyword>
<keyword evidence="10 15" id="KW-0175">Coiled coil</keyword>
<dbReference type="GO" id="GO:0048731">
    <property type="term" value="P:system development"/>
    <property type="evidence" value="ECO:0007669"/>
    <property type="project" value="UniProtKB-ARBA"/>
</dbReference>
<dbReference type="GO" id="GO:0005096">
    <property type="term" value="F:GTPase activator activity"/>
    <property type="evidence" value="ECO:0007669"/>
    <property type="project" value="UniProtKB-KW"/>
</dbReference>
<dbReference type="Gene3D" id="3.40.850.10">
    <property type="entry name" value="Kinesin motor domain"/>
    <property type="match status" value="2"/>
</dbReference>
<feature type="compositionally biased region" description="Low complexity" evidence="16">
    <location>
        <begin position="515"/>
        <end position="527"/>
    </location>
</feature>
<dbReference type="InterPro" id="IPR008936">
    <property type="entry name" value="Rho_GTPase_activation_prot"/>
</dbReference>
<evidence type="ECO:0000256" key="6">
    <source>
        <dbReference type="ARBA" id="ARBA00022741"/>
    </source>
</evidence>
<feature type="region of interest" description="Disordered" evidence="16">
    <location>
        <begin position="487"/>
        <end position="527"/>
    </location>
</feature>
<dbReference type="SUPFAM" id="SSF48350">
    <property type="entry name" value="GTPase activation domain, GAP"/>
    <property type="match status" value="1"/>
</dbReference>
<dbReference type="FunFam" id="1.20.120.720:FF:000003">
    <property type="entry name" value="Putative unconventional myosin-IXa"/>
    <property type="match status" value="1"/>
</dbReference>
<evidence type="ECO:0000256" key="8">
    <source>
        <dbReference type="ARBA" id="ARBA00022833"/>
    </source>
</evidence>
<dbReference type="PROSITE" id="PS50081">
    <property type="entry name" value="ZF_DAG_PE_2"/>
    <property type="match status" value="1"/>
</dbReference>
<proteinExistence type="inferred from homology"/>
<dbReference type="FunFam" id="1.10.555.10:FF:000009">
    <property type="entry name" value="unconventional myosin-IXa isoform X1"/>
    <property type="match status" value="1"/>
</dbReference>
<keyword evidence="5" id="KW-0479">Metal-binding</keyword>
<dbReference type="GO" id="GO:0016459">
    <property type="term" value="C:myosin complex"/>
    <property type="evidence" value="ECO:0007669"/>
    <property type="project" value="UniProtKB-KW"/>
</dbReference>
<dbReference type="GO" id="GO:0000146">
    <property type="term" value="F:microfilament motor activity"/>
    <property type="evidence" value="ECO:0007669"/>
    <property type="project" value="InterPro"/>
</dbReference>
<evidence type="ECO:0000256" key="3">
    <source>
        <dbReference type="ARBA" id="ARBA00022468"/>
    </source>
</evidence>
<dbReference type="PROSITE" id="PS50096">
    <property type="entry name" value="IQ"/>
    <property type="match status" value="2"/>
</dbReference>
<dbReference type="PROSITE" id="PS51456">
    <property type="entry name" value="MYOSIN_MOTOR"/>
    <property type="match status" value="1"/>
</dbReference>
<dbReference type="GO" id="GO:0005524">
    <property type="term" value="F:ATP binding"/>
    <property type="evidence" value="ECO:0007669"/>
    <property type="project" value="UniProtKB-KW"/>
</dbReference>
<dbReference type="GO" id="GO:0016020">
    <property type="term" value="C:membrane"/>
    <property type="evidence" value="ECO:0007669"/>
    <property type="project" value="UniProtKB-SubCell"/>
</dbReference>
<feature type="region of interest" description="Disordered" evidence="16">
    <location>
        <begin position="1100"/>
        <end position="1122"/>
    </location>
</feature>
<keyword evidence="6" id="KW-0547">Nucleotide-binding</keyword>
<gene>
    <name evidence="20" type="primary">myo9a</name>
    <name evidence="20" type="ORF">DAT39_004134</name>
</gene>
<feature type="domain" description="Phorbol-ester/DAG-type" evidence="17">
    <location>
        <begin position="1708"/>
        <end position="1757"/>
    </location>
</feature>
<dbReference type="GO" id="GO:0008270">
    <property type="term" value="F:zinc ion binding"/>
    <property type="evidence" value="ECO:0007669"/>
    <property type="project" value="UniProtKB-KW"/>
</dbReference>
<dbReference type="InterPro" id="IPR000198">
    <property type="entry name" value="RhoGAP_dom"/>
</dbReference>
<dbReference type="InterPro" id="IPR036961">
    <property type="entry name" value="Kinesin_motor_dom_sf"/>
</dbReference>
<evidence type="ECO:0000256" key="2">
    <source>
        <dbReference type="ARBA" id="ARBA00004496"/>
    </source>
</evidence>
<feature type="compositionally biased region" description="Acidic residues" evidence="16">
    <location>
        <begin position="1398"/>
        <end position="1407"/>
    </location>
</feature>
<feature type="region of interest" description="Disordered" evidence="16">
    <location>
        <begin position="1516"/>
        <end position="1545"/>
    </location>
</feature>
<dbReference type="Gene3D" id="1.20.58.530">
    <property type="match status" value="1"/>
</dbReference>
<feature type="compositionally biased region" description="Polar residues" evidence="16">
    <location>
        <begin position="1019"/>
        <end position="1030"/>
    </location>
</feature>
<feature type="compositionally biased region" description="Basic residues" evidence="16">
    <location>
        <begin position="1373"/>
        <end position="1382"/>
    </location>
</feature>
<feature type="region of interest" description="Disordered" evidence="16">
    <location>
        <begin position="992"/>
        <end position="1086"/>
    </location>
</feature>
<dbReference type="SUPFAM" id="SSF57889">
    <property type="entry name" value="Cysteine-rich domain"/>
    <property type="match status" value="1"/>
</dbReference>
<dbReference type="CDD" id="cd23767">
    <property type="entry name" value="IQCD"/>
    <property type="match status" value="1"/>
</dbReference>